<gene>
    <name evidence="5" type="ORF">WCD74_04305</name>
</gene>
<organism evidence="5 6">
    <name type="scientific">Actinomycetospora aurantiaca</name>
    <dbReference type="NCBI Taxonomy" id="3129233"/>
    <lineage>
        <taxon>Bacteria</taxon>
        <taxon>Bacillati</taxon>
        <taxon>Actinomycetota</taxon>
        <taxon>Actinomycetes</taxon>
        <taxon>Pseudonocardiales</taxon>
        <taxon>Pseudonocardiaceae</taxon>
        <taxon>Actinomycetospora</taxon>
    </lineage>
</organism>
<dbReference type="PROSITE" id="PS50043">
    <property type="entry name" value="HTH_LUXR_2"/>
    <property type="match status" value="1"/>
</dbReference>
<keyword evidence="6" id="KW-1185">Reference proteome</keyword>
<dbReference type="InterPro" id="IPR041664">
    <property type="entry name" value="AAA_16"/>
</dbReference>
<dbReference type="InterPro" id="IPR036388">
    <property type="entry name" value="WH-like_DNA-bd_sf"/>
</dbReference>
<dbReference type="PANTHER" id="PTHR16305:SF28">
    <property type="entry name" value="GUANYLATE CYCLASE DOMAIN-CONTAINING PROTEIN"/>
    <property type="match status" value="1"/>
</dbReference>
<dbReference type="Gene3D" id="3.40.50.300">
    <property type="entry name" value="P-loop containing nucleotide triphosphate hydrolases"/>
    <property type="match status" value="1"/>
</dbReference>
<dbReference type="RefSeq" id="WP_337693580.1">
    <property type="nucleotide sequence ID" value="NZ_JBBEGN010000001.1"/>
</dbReference>
<feature type="compositionally biased region" description="Gly residues" evidence="3">
    <location>
        <begin position="868"/>
        <end position="878"/>
    </location>
</feature>
<dbReference type="PRINTS" id="PR00038">
    <property type="entry name" value="HTHLUXR"/>
</dbReference>
<dbReference type="CDD" id="cd06170">
    <property type="entry name" value="LuxR_C_like"/>
    <property type="match status" value="1"/>
</dbReference>
<accession>A0ABU8MI52</accession>
<evidence type="ECO:0000313" key="5">
    <source>
        <dbReference type="EMBL" id="MEJ2866974.1"/>
    </source>
</evidence>
<feature type="region of interest" description="Disordered" evidence="3">
    <location>
        <begin position="865"/>
        <end position="884"/>
    </location>
</feature>
<evidence type="ECO:0000259" key="4">
    <source>
        <dbReference type="PROSITE" id="PS50043"/>
    </source>
</evidence>
<keyword evidence="1" id="KW-0547">Nucleotide-binding</keyword>
<dbReference type="InterPro" id="IPR000792">
    <property type="entry name" value="Tscrpt_reg_LuxR_C"/>
</dbReference>
<dbReference type="InterPro" id="IPR011990">
    <property type="entry name" value="TPR-like_helical_dom_sf"/>
</dbReference>
<reference evidence="5 6" key="1">
    <citation type="submission" date="2024-03" db="EMBL/GenBank/DDBJ databases">
        <title>Actinomycetospora sp. OC33-EN08, a novel actinomycete isolated from wild orchid (Aerides multiflora).</title>
        <authorList>
            <person name="Suriyachadkun C."/>
        </authorList>
    </citation>
    <scope>NUCLEOTIDE SEQUENCE [LARGE SCALE GENOMIC DNA]</scope>
    <source>
        <strain evidence="5 6">OC33-EN08</strain>
    </source>
</reference>
<proteinExistence type="predicted"/>
<dbReference type="SUPFAM" id="SSF46894">
    <property type="entry name" value="C-terminal effector domain of the bipartite response regulators"/>
    <property type="match status" value="1"/>
</dbReference>
<evidence type="ECO:0000256" key="1">
    <source>
        <dbReference type="ARBA" id="ARBA00022741"/>
    </source>
</evidence>
<evidence type="ECO:0000256" key="2">
    <source>
        <dbReference type="ARBA" id="ARBA00022840"/>
    </source>
</evidence>
<dbReference type="SUPFAM" id="SSF48452">
    <property type="entry name" value="TPR-like"/>
    <property type="match status" value="1"/>
</dbReference>
<dbReference type="SMART" id="SM00421">
    <property type="entry name" value="HTH_LUXR"/>
    <property type="match status" value="1"/>
</dbReference>
<dbReference type="Gene3D" id="1.10.10.10">
    <property type="entry name" value="Winged helix-like DNA-binding domain superfamily/Winged helix DNA-binding domain"/>
    <property type="match status" value="1"/>
</dbReference>
<feature type="domain" description="HTH luxR-type" evidence="4">
    <location>
        <begin position="803"/>
        <end position="868"/>
    </location>
</feature>
<dbReference type="EMBL" id="JBBEGN010000001">
    <property type="protein sequence ID" value="MEJ2866974.1"/>
    <property type="molecule type" value="Genomic_DNA"/>
</dbReference>
<dbReference type="Pfam" id="PF00196">
    <property type="entry name" value="GerE"/>
    <property type="match status" value="1"/>
</dbReference>
<dbReference type="SUPFAM" id="SSF52540">
    <property type="entry name" value="P-loop containing nucleoside triphosphate hydrolases"/>
    <property type="match status" value="1"/>
</dbReference>
<dbReference type="InterPro" id="IPR016032">
    <property type="entry name" value="Sig_transdc_resp-reg_C-effctor"/>
</dbReference>
<dbReference type="PANTHER" id="PTHR16305">
    <property type="entry name" value="TESTICULAR SOLUBLE ADENYLYL CYCLASE"/>
    <property type="match status" value="1"/>
</dbReference>
<dbReference type="InterPro" id="IPR027417">
    <property type="entry name" value="P-loop_NTPase"/>
</dbReference>
<dbReference type="Gene3D" id="1.25.40.10">
    <property type="entry name" value="Tetratricopeptide repeat domain"/>
    <property type="match status" value="1"/>
</dbReference>
<evidence type="ECO:0000313" key="6">
    <source>
        <dbReference type="Proteomes" id="UP001385809"/>
    </source>
</evidence>
<name>A0ABU8MI52_9PSEU</name>
<comment type="caution">
    <text evidence="5">The sequence shown here is derived from an EMBL/GenBank/DDBJ whole genome shotgun (WGS) entry which is preliminary data.</text>
</comment>
<keyword evidence="2" id="KW-0067">ATP-binding</keyword>
<dbReference type="Proteomes" id="UP001385809">
    <property type="component" value="Unassembled WGS sequence"/>
</dbReference>
<sequence length="884" mass="93126">MQVHPFVGRDQELEDVAGALEHGGVVLVGPAGVGKTRLAREALARARAAERTTVWVAASKAAASIPFGAVAHLVPDVDTSDRLRVLRAAEQWLAGAATDRPVVLGVDDAHDLDDGSAALIGRAVAAGVAVVVATLRTGEPEPGPVTALWKDGPATRVDLAPLDRSETALLVESLLGGAVDPVASEQLWQLSRGNALYVDELVRGGLVSGALTWRTGVWCWPGRVSVAPALSSLVDARLDAQPPAIRDAIDVVALGEPLHAALLQRAGVALSALEDAERAGVLRTAAVADDVEVRLAHPMFGEVARARTTSLRRRTLCRRLAEACPVDEDPVRVATWYLDGGVPDAEVLARGAARALAALDLELAQRLATGADQAGGGPDARRLLAMVMVLRGHAEDAEELLADLDTPELPDPVRAEVVAFRAWNLTFGLSRAQDAERVLDRAARSVTTGHDLLDVQRAIAHGYGGRVGPALRLAQSVLERPDTHPAARLRALTITCQIAGAGGADERALHAGDQALELDEHLHHGDWSMATEEIRAGIVSVRLYGGQLDTAEEIVEASMRRVAATGWRPGTAMWTSWRAEVALQRGRVRTALGHVREATALAARDRQPFETWATRLRALQRARLAALLGEVTEAEEALDEARRWDDGGSGMLDVWGDSSAAWVALARGEPTAAIALARDGATRARRDEQRRWEILTLHQAVRLGAPETVVDRLTELAPDAGGSSTRLYTRHARAAADGDGAELDAVADGFVTLGCLLLAAEAAAHAATAHREAGRTSSATAAARRARGLAARCEGARTPALSALTEPPGLTRREHEIAGLAASGLTNRVIADRLVISVRTVDNTLHQVYAKLGVPGRADLAELFDDAGAGGSPRGVGRGSAASS</sequence>
<evidence type="ECO:0000256" key="3">
    <source>
        <dbReference type="SAM" id="MobiDB-lite"/>
    </source>
</evidence>
<dbReference type="Pfam" id="PF13191">
    <property type="entry name" value="AAA_16"/>
    <property type="match status" value="1"/>
</dbReference>
<protein>
    <submittedName>
        <fullName evidence="5">AAA family ATPase</fullName>
    </submittedName>
</protein>